<accession>A0A833RQQ5</accession>
<dbReference type="AlphaFoldDB" id="A0A833RQQ5"/>
<protein>
    <submittedName>
        <fullName evidence="1">Uncharacterized protein</fullName>
    </submittedName>
</protein>
<organism evidence="1 2">
    <name type="scientific">Frieseomelitta varia</name>
    <dbReference type="NCBI Taxonomy" id="561572"/>
    <lineage>
        <taxon>Eukaryota</taxon>
        <taxon>Metazoa</taxon>
        <taxon>Ecdysozoa</taxon>
        <taxon>Arthropoda</taxon>
        <taxon>Hexapoda</taxon>
        <taxon>Insecta</taxon>
        <taxon>Pterygota</taxon>
        <taxon>Neoptera</taxon>
        <taxon>Endopterygota</taxon>
        <taxon>Hymenoptera</taxon>
        <taxon>Apocrita</taxon>
        <taxon>Aculeata</taxon>
        <taxon>Apoidea</taxon>
        <taxon>Anthophila</taxon>
        <taxon>Apidae</taxon>
        <taxon>Frieseomelitta</taxon>
    </lineage>
</organism>
<dbReference type="Proteomes" id="UP000655588">
    <property type="component" value="Unassembled WGS sequence"/>
</dbReference>
<comment type="caution">
    <text evidence="1">The sequence shown here is derived from an EMBL/GenBank/DDBJ whole genome shotgun (WGS) entry which is preliminary data.</text>
</comment>
<sequence length="71" mass="7780">MSCARTMPAPGSTNTGLCESESFTQLSVSAAYLGSFFVKSMSKWEGDYICYPSLRPASLISTRYPPPVYKN</sequence>
<keyword evidence="2" id="KW-1185">Reference proteome</keyword>
<name>A0A833RQQ5_9HYME</name>
<evidence type="ECO:0000313" key="2">
    <source>
        <dbReference type="Proteomes" id="UP000655588"/>
    </source>
</evidence>
<evidence type="ECO:0000313" key="1">
    <source>
        <dbReference type="EMBL" id="KAF3420900.1"/>
    </source>
</evidence>
<dbReference type="EMBL" id="WNWW01000909">
    <property type="protein sequence ID" value="KAF3420900.1"/>
    <property type="molecule type" value="Genomic_DNA"/>
</dbReference>
<gene>
    <name evidence="1" type="ORF">E2986_13056</name>
</gene>
<reference evidence="1" key="1">
    <citation type="submission" date="2019-11" db="EMBL/GenBank/DDBJ databases">
        <title>The nuclear and mitochondrial genomes of Frieseomelitta varia - a highly eusocial stingless bee (Meliponini) with a permanently sterile worker caste.</title>
        <authorList>
            <person name="Freitas F.C.P."/>
            <person name="Lourenco A.P."/>
            <person name="Nunes F.M.F."/>
            <person name="Paschoal A.R."/>
            <person name="Abreu F.C.P."/>
            <person name="Barbin F.O."/>
            <person name="Bataglia L."/>
            <person name="Cardoso-Junior C.A.M."/>
            <person name="Cervoni M.S."/>
            <person name="Silva S.R."/>
            <person name="Dalarmi F."/>
            <person name="Del Lama M.A."/>
            <person name="Depintor T.S."/>
            <person name="Ferreira K.M."/>
            <person name="Goria P.S."/>
            <person name="Jaskot M.C."/>
            <person name="Lago D.C."/>
            <person name="Luna-Lucena D."/>
            <person name="Moda L.M."/>
            <person name="Nascimento L."/>
            <person name="Pedrino M."/>
            <person name="Rabico F.O."/>
            <person name="Sanches F.C."/>
            <person name="Santos D.E."/>
            <person name="Santos C.G."/>
            <person name="Vieira J."/>
            <person name="Lopes T.F."/>
            <person name="Barchuk A.R."/>
            <person name="Hartfelder K."/>
            <person name="Simoes Z.L.P."/>
            <person name="Bitondi M.M.G."/>
            <person name="Pinheiro D.G."/>
        </authorList>
    </citation>
    <scope>NUCLEOTIDE SEQUENCE</scope>
    <source>
        <strain evidence="1">USP_RPSP 00005682</strain>
        <tissue evidence="1">Whole individual</tissue>
    </source>
</reference>
<proteinExistence type="predicted"/>